<dbReference type="AlphaFoldDB" id="A0A0A9VUF1"/>
<sequence>MVFRAEMTVPHDPPTMPLQVSPSIPVYSIIPRRVIESRLHVYYEPGVEVKMMVLSNDHHKVTVGLVNHNNKYNIMVSLDDMQIAGLCEVFVPAGRDYVVPPIKLTCIA</sequence>
<dbReference type="EMBL" id="GBHO01044270">
    <property type="protein sequence ID" value="JAF99333.1"/>
    <property type="molecule type" value="Transcribed_RNA"/>
</dbReference>
<dbReference type="GO" id="GO:0016740">
    <property type="term" value="F:transferase activity"/>
    <property type="evidence" value="ECO:0007669"/>
    <property type="project" value="UniProtKB-KW"/>
</dbReference>
<organism evidence="1">
    <name type="scientific">Lygus hesperus</name>
    <name type="common">Western plant bug</name>
    <dbReference type="NCBI Taxonomy" id="30085"/>
    <lineage>
        <taxon>Eukaryota</taxon>
        <taxon>Metazoa</taxon>
        <taxon>Ecdysozoa</taxon>
        <taxon>Arthropoda</taxon>
        <taxon>Hexapoda</taxon>
        <taxon>Insecta</taxon>
        <taxon>Pterygota</taxon>
        <taxon>Neoptera</taxon>
        <taxon>Paraneoptera</taxon>
        <taxon>Hemiptera</taxon>
        <taxon>Heteroptera</taxon>
        <taxon>Panheteroptera</taxon>
        <taxon>Cimicomorpha</taxon>
        <taxon>Miridae</taxon>
        <taxon>Mirini</taxon>
        <taxon>Lygus</taxon>
    </lineage>
</organism>
<protein>
    <submittedName>
        <fullName evidence="1">Glutamyl-tRNA(Gln) amidotransferase subunit A</fullName>
    </submittedName>
</protein>
<reference evidence="1" key="2">
    <citation type="submission" date="2014-07" db="EMBL/GenBank/DDBJ databases">
        <authorList>
            <person name="Hull J."/>
        </authorList>
    </citation>
    <scope>NUCLEOTIDE SEQUENCE</scope>
</reference>
<name>A0A0A9VUF1_LYGHE</name>
<evidence type="ECO:0000313" key="1">
    <source>
        <dbReference type="EMBL" id="JAF99333.1"/>
    </source>
</evidence>
<accession>A0A0A9VUF1</accession>
<keyword evidence="1" id="KW-0808">Transferase</keyword>
<reference evidence="1" key="1">
    <citation type="journal article" date="2014" name="PLoS ONE">
        <title>Transcriptome-Based Identification of ABC Transporters in the Western Tarnished Plant Bug Lygus hesperus.</title>
        <authorList>
            <person name="Hull J.J."/>
            <person name="Chaney K."/>
            <person name="Geib S.M."/>
            <person name="Fabrick J.A."/>
            <person name="Brent C.S."/>
            <person name="Walsh D."/>
            <person name="Lavine L.C."/>
        </authorList>
    </citation>
    <scope>NUCLEOTIDE SEQUENCE</scope>
</reference>
<proteinExistence type="predicted"/>
<gene>
    <name evidence="1" type="primary">gatA_14</name>
    <name evidence="1" type="ORF">CM83_22021</name>
</gene>